<reference evidence="3" key="1">
    <citation type="journal article" date="2019" name="Int. J. Syst. Evol. Microbiol.">
        <title>The Global Catalogue of Microorganisms (GCM) 10K type strain sequencing project: providing services to taxonomists for standard genome sequencing and annotation.</title>
        <authorList>
            <consortium name="The Broad Institute Genomics Platform"/>
            <consortium name="The Broad Institute Genome Sequencing Center for Infectious Disease"/>
            <person name="Wu L."/>
            <person name="Ma J."/>
        </authorList>
    </citation>
    <scope>NUCLEOTIDE SEQUENCE [LARGE SCALE GENOMIC DNA]</scope>
    <source>
        <strain evidence="3">KCTC 32255</strain>
    </source>
</reference>
<gene>
    <name evidence="2" type="primary">ppgK</name>
    <name evidence="2" type="ORF">ACFQGD_20545</name>
</gene>
<dbReference type="SUPFAM" id="SSF53067">
    <property type="entry name" value="Actin-like ATPase domain"/>
    <property type="match status" value="1"/>
</dbReference>
<proteinExistence type="inferred from homology"/>
<dbReference type="Pfam" id="PF00480">
    <property type="entry name" value="ROK"/>
    <property type="match status" value="1"/>
</dbReference>
<dbReference type="InterPro" id="IPR043129">
    <property type="entry name" value="ATPase_NBD"/>
</dbReference>
<keyword evidence="3" id="KW-1185">Reference proteome</keyword>
<comment type="caution">
    <text evidence="2">The sequence shown here is derived from an EMBL/GenBank/DDBJ whole genome shotgun (WGS) entry which is preliminary data.</text>
</comment>
<keyword evidence="2" id="KW-0808">Transferase</keyword>
<dbReference type="Gene3D" id="3.30.420.40">
    <property type="match status" value="2"/>
</dbReference>
<protein>
    <submittedName>
        <fullName evidence="2">Polyphosphate--glucose phosphotransferase</fullName>
        <ecNumber evidence="2">2.7.1.63</ecNumber>
    </submittedName>
</protein>
<organism evidence="2 3">
    <name type="scientific">Haloechinothrix salitolerans</name>
    <dbReference type="NCBI Taxonomy" id="926830"/>
    <lineage>
        <taxon>Bacteria</taxon>
        <taxon>Bacillati</taxon>
        <taxon>Actinomycetota</taxon>
        <taxon>Actinomycetes</taxon>
        <taxon>Pseudonocardiales</taxon>
        <taxon>Pseudonocardiaceae</taxon>
        <taxon>Haloechinothrix</taxon>
    </lineage>
</organism>
<evidence type="ECO:0000256" key="1">
    <source>
        <dbReference type="ARBA" id="ARBA00006479"/>
    </source>
</evidence>
<dbReference type="Proteomes" id="UP001596337">
    <property type="component" value="Unassembled WGS sequence"/>
</dbReference>
<dbReference type="InterPro" id="IPR000600">
    <property type="entry name" value="ROK"/>
</dbReference>
<dbReference type="PANTHER" id="PTHR18964">
    <property type="entry name" value="ROK (REPRESSOR, ORF, KINASE) FAMILY"/>
    <property type="match status" value="1"/>
</dbReference>
<dbReference type="NCBIfam" id="NF045942">
    <property type="entry name" value="PolPhglucPhase"/>
    <property type="match status" value="1"/>
</dbReference>
<dbReference type="RefSeq" id="WP_345397166.1">
    <property type="nucleotide sequence ID" value="NZ_BAABLA010000027.1"/>
</dbReference>
<dbReference type="GO" id="GO:0047330">
    <property type="term" value="F:polyphosphate-glucose phosphotransferase activity"/>
    <property type="evidence" value="ECO:0007669"/>
    <property type="project" value="UniProtKB-EC"/>
</dbReference>
<name>A0ABW2C2J2_9PSEU</name>
<sequence length="252" mass="26037">MTSLGFGIDIGGSGIKGALVDLATGSLAGDRIRIPTPQPATPDAVADVVAELVETFDWSGPVGVALPSVVKQGVTQTAANVDKAWIGTDADELLAKRLGRDVDDIGVLNDADAAGLAEVRFGDERAGNGVVAFLTFGTGIGSALFVDGTLVPNTEFGHIEVDGVDGESRAAASARDNEDLGYPEWAERVSRYLNVFENLLWPDLIVVGGGVSKKSERWVPLLTVRTPIAVASLKNHAGIVGAAVAANEGLAH</sequence>
<evidence type="ECO:0000313" key="3">
    <source>
        <dbReference type="Proteomes" id="UP001596337"/>
    </source>
</evidence>
<evidence type="ECO:0000313" key="2">
    <source>
        <dbReference type="EMBL" id="MFC6869530.1"/>
    </source>
</evidence>
<dbReference type="PANTHER" id="PTHR18964:SF146">
    <property type="entry name" value="POLYPHOSPHATE GLUCOKINASE"/>
    <property type="match status" value="1"/>
</dbReference>
<comment type="similarity">
    <text evidence="1">Belongs to the ROK (NagC/XylR) family.</text>
</comment>
<dbReference type="CDD" id="cd24058">
    <property type="entry name" value="ASKHA_NBD_ROK_PPGK"/>
    <property type="match status" value="1"/>
</dbReference>
<dbReference type="EMBL" id="JBHSXX010000001">
    <property type="protein sequence ID" value="MFC6869530.1"/>
    <property type="molecule type" value="Genomic_DNA"/>
</dbReference>
<dbReference type="EC" id="2.7.1.63" evidence="2"/>
<accession>A0ABW2C2J2</accession>